<dbReference type="GO" id="GO:0016491">
    <property type="term" value="F:oxidoreductase activity"/>
    <property type="evidence" value="ECO:0007669"/>
    <property type="project" value="InterPro"/>
</dbReference>
<comment type="caution">
    <text evidence="3">The sequence shown here is derived from an EMBL/GenBank/DDBJ whole genome shotgun (WGS) entry which is preliminary data.</text>
</comment>
<proteinExistence type="inferred from homology"/>
<evidence type="ECO:0000313" key="4">
    <source>
        <dbReference type="Proteomes" id="UP001152607"/>
    </source>
</evidence>
<evidence type="ECO:0000313" key="3">
    <source>
        <dbReference type="EMBL" id="CAI6340421.1"/>
    </source>
</evidence>
<organism evidence="3 4">
    <name type="scientific">Periconia digitata</name>
    <dbReference type="NCBI Taxonomy" id="1303443"/>
    <lineage>
        <taxon>Eukaryota</taxon>
        <taxon>Fungi</taxon>
        <taxon>Dikarya</taxon>
        <taxon>Ascomycota</taxon>
        <taxon>Pezizomycotina</taxon>
        <taxon>Dothideomycetes</taxon>
        <taxon>Pleosporomycetidae</taxon>
        <taxon>Pleosporales</taxon>
        <taxon>Massarineae</taxon>
        <taxon>Periconiaceae</taxon>
        <taxon>Periconia</taxon>
    </lineage>
</organism>
<dbReference type="InterPro" id="IPR009799">
    <property type="entry name" value="EthD_dom"/>
</dbReference>
<dbReference type="SUPFAM" id="SSF54909">
    <property type="entry name" value="Dimeric alpha+beta barrel"/>
    <property type="match status" value="1"/>
</dbReference>
<dbReference type="Pfam" id="PF07110">
    <property type="entry name" value="EthD"/>
    <property type="match status" value="1"/>
</dbReference>
<gene>
    <name evidence="3" type="ORF">PDIGIT_LOCUS13597</name>
</gene>
<dbReference type="InterPro" id="IPR011008">
    <property type="entry name" value="Dimeric_a/b-barrel"/>
</dbReference>
<dbReference type="Gene3D" id="3.30.70.100">
    <property type="match status" value="1"/>
</dbReference>
<protein>
    <recommendedName>
        <fullName evidence="2">EthD domain-containing protein</fullName>
    </recommendedName>
</protein>
<dbReference type="Proteomes" id="UP001152607">
    <property type="component" value="Unassembled WGS sequence"/>
</dbReference>
<sequence>MTYSIVIFVTRKPTITPDEFKDYWENHHIPLLQSLTGDSFPRQHRRQYLARIERKGFGGPANKDNPPLVLRGSPEDFDFDGIAELTWDDEDTFRKFYKAIYSTEAAAKLARDEEIFLDPGKLKTVVVHEAMSTCW</sequence>
<feature type="domain" description="EthD" evidence="2">
    <location>
        <begin position="12"/>
        <end position="119"/>
    </location>
</feature>
<comment type="similarity">
    <text evidence="1">Belongs to the tpcK family.</text>
</comment>
<reference evidence="3" key="1">
    <citation type="submission" date="2023-01" db="EMBL/GenBank/DDBJ databases">
        <authorList>
            <person name="Van Ghelder C."/>
            <person name="Rancurel C."/>
        </authorList>
    </citation>
    <scope>NUCLEOTIDE SEQUENCE</scope>
    <source>
        <strain evidence="3">CNCM I-4278</strain>
    </source>
</reference>
<dbReference type="OrthoDB" id="2519291at2759"/>
<dbReference type="EMBL" id="CAOQHR010000010">
    <property type="protein sequence ID" value="CAI6340421.1"/>
    <property type="molecule type" value="Genomic_DNA"/>
</dbReference>
<evidence type="ECO:0000259" key="2">
    <source>
        <dbReference type="Pfam" id="PF07110"/>
    </source>
</evidence>
<keyword evidence="4" id="KW-1185">Reference proteome</keyword>
<name>A0A9W4UT01_9PLEO</name>
<dbReference type="AlphaFoldDB" id="A0A9W4UT01"/>
<accession>A0A9W4UT01</accession>
<evidence type="ECO:0000256" key="1">
    <source>
        <dbReference type="ARBA" id="ARBA00005986"/>
    </source>
</evidence>